<dbReference type="InterPro" id="IPR023346">
    <property type="entry name" value="Lysozyme-like_dom_sf"/>
</dbReference>
<accession>A0ABZ0ZLI5</accession>
<dbReference type="Gene3D" id="1.10.530.10">
    <property type="match status" value="1"/>
</dbReference>
<dbReference type="EMBL" id="CP141059">
    <property type="protein sequence ID" value="WQQ25182.1"/>
    <property type="molecule type" value="Genomic_DNA"/>
</dbReference>
<dbReference type="PROSITE" id="PS51257">
    <property type="entry name" value="PROKAR_LIPOPROTEIN"/>
    <property type="match status" value="1"/>
</dbReference>
<feature type="signal peptide" evidence="2">
    <location>
        <begin position="1"/>
        <end position="20"/>
    </location>
</feature>
<dbReference type="CDD" id="cd13399">
    <property type="entry name" value="Slt35-like"/>
    <property type="match status" value="1"/>
</dbReference>
<dbReference type="SUPFAM" id="SSF53955">
    <property type="entry name" value="Lysozyme-like"/>
    <property type="match status" value="1"/>
</dbReference>
<feature type="domain" description="Transglycosylase SLT" evidence="3">
    <location>
        <begin position="185"/>
        <end position="277"/>
    </location>
</feature>
<feature type="region of interest" description="Disordered" evidence="1">
    <location>
        <begin position="17"/>
        <end position="76"/>
    </location>
</feature>
<dbReference type="RefSeq" id="WP_322936653.1">
    <property type="nucleotide sequence ID" value="NZ_CP141059.1"/>
</dbReference>
<keyword evidence="5" id="KW-1185">Reference proteome</keyword>
<keyword evidence="2" id="KW-0732">Signal</keyword>
<feature type="chain" id="PRO_5046684701" evidence="2">
    <location>
        <begin position="21"/>
        <end position="342"/>
    </location>
</feature>
<gene>
    <name evidence="4" type="ORF">SHK19_14550</name>
</gene>
<dbReference type="Pfam" id="PF01464">
    <property type="entry name" value="SLT"/>
    <property type="match status" value="1"/>
</dbReference>
<sequence length="342" mass="37166">MNRLLAALVAGVLLAGSAGCSEDPDDPSDTTSQHDRKSERASERKTEKPGEPGEPGEQDSTAEPSGEPLPSAPPVTAEFVPATSARELAARLTTAEDLVRDRSADEDVLQAAAFEAQLLYRQLARTPAWEQVVRSGVPERYRVDVDAHLTARRSLRSVLSTLSDELPAWRIIDPASTADLLRFYREGERTYGVSWEVLAAINLVETGFGKIRGLSTAGAQGPMQFIPSTWAAYGEGDINDPHDSILAAARYLAANGGDTAAGIESALYRYNNHPGYVAGILAYASVLQRDPRALQGLVRWQIVYLSTIGDLWLPVGYFETSPVPVRQYVREHPERHLGTATD</sequence>
<evidence type="ECO:0000256" key="1">
    <source>
        <dbReference type="SAM" id="MobiDB-lite"/>
    </source>
</evidence>
<dbReference type="Proteomes" id="UP001327225">
    <property type="component" value="Chromosome"/>
</dbReference>
<feature type="compositionally biased region" description="Basic and acidic residues" evidence="1">
    <location>
        <begin position="32"/>
        <end position="51"/>
    </location>
</feature>
<proteinExistence type="predicted"/>
<dbReference type="InterPro" id="IPR008258">
    <property type="entry name" value="Transglycosylase_SLT_dom_1"/>
</dbReference>
<name>A0ABZ0ZLI5_9ACTN</name>
<organism evidence="4 5">
    <name type="scientific">Nocardioides bizhenqiangii</name>
    <dbReference type="NCBI Taxonomy" id="3095076"/>
    <lineage>
        <taxon>Bacteria</taxon>
        <taxon>Bacillati</taxon>
        <taxon>Actinomycetota</taxon>
        <taxon>Actinomycetes</taxon>
        <taxon>Propionibacteriales</taxon>
        <taxon>Nocardioidaceae</taxon>
        <taxon>Nocardioides</taxon>
    </lineage>
</organism>
<protein>
    <submittedName>
        <fullName evidence="4">Transglycosylase SLT domain-containing protein</fullName>
    </submittedName>
</protein>
<reference evidence="5" key="1">
    <citation type="submission" date="2023-12" db="EMBL/GenBank/DDBJ databases">
        <title>Novel species in genus Nocardioides.</title>
        <authorList>
            <person name="Zhou H."/>
        </authorList>
    </citation>
    <scope>NUCLEOTIDE SEQUENCE [LARGE SCALE GENOMIC DNA]</scope>
    <source>
        <strain evidence="5">HM61</strain>
    </source>
</reference>
<evidence type="ECO:0000256" key="2">
    <source>
        <dbReference type="SAM" id="SignalP"/>
    </source>
</evidence>
<evidence type="ECO:0000313" key="5">
    <source>
        <dbReference type="Proteomes" id="UP001327225"/>
    </source>
</evidence>
<evidence type="ECO:0000313" key="4">
    <source>
        <dbReference type="EMBL" id="WQQ25182.1"/>
    </source>
</evidence>
<evidence type="ECO:0000259" key="3">
    <source>
        <dbReference type="Pfam" id="PF01464"/>
    </source>
</evidence>